<evidence type="ECO:0008006" key="3">
    <source>
        <dbReference type="Google" id="ProtNLM"/>
    </source>
</evidence>
<dbReference type="InterPro" id="IPR016181">
    <property type="entry name" value="Acyl_CoA_acyltransferase"/>
</dbReference>
<gene>
    <name evidence="1" type="ORF">T190115A13A_130010</name>
</gene>
<evidence type="ECO:0000313" key="2">
    <source>
        <dbReference type="Proteomes" id="UP001497602"/>
    </source>
</evidence>
<keyword evidence="2" id="KW-1185">Reference proteome</keyword>
<proteinExistence type="predicted"/>
<organism evidence="1 2">
    <name type="scientific">Tenacibaculum vairaonense</name>
    <dbReference type="NCBI Taxonomy" id="3137860"/>
    <lineage>
        <taxon>Bacteria</taxon>
        <taxon>Pseudomonadati</taxon>
        <taxon>Bacteroidota</taxon>
        <taxon>Flavobacteriia</taxon>
        <taxon>Flavobacteriales</taxon>
        <taxon>Flavobacteriaceae</taxon>
        <taxon>Tenacibaculum</taxon>
    </lineage>
</organism>
<dbReference type="Proteomes" id="UP001497602">
    <property type="component" value="Unassembled WGS sequence"/>
</dbReference>
<dbReference type="RefSeq" id="WP_348705828.1">
    <property type="nucleotide sequence ID" value="NZ_CAXIYA010000036.1"/>
</dbReference>
<reference evidence="1 2" key="1">
    <citation type="submission" date="2024-05" db="EMBL/GenBank/DDBJ databases">
        <authorList>
            <person name="Duchaud E."/>
        </authorList>
    </citation>
    <scope>NUCLEOTIDE SEQUENCE [LARGE SCALE GENOMIC DNA]</scope>
    <source>
        <strain evidence="1">Ena-SAMPLE-TAB-13-05-2024-13:56:06:370-140305</strain>
    </source>
</reference>
<comment type="caution">
    <text evidence="1">The sequence shown here is derived from an EMBL/GenBank/DDBJ whole genome shotgun (WGS) entry which is preliminary data.</text>
</comment>
<sequence>MISCIDRKDLDVVKYNDCIANSIQSNIFGFSWYLDIVTDNWKVLVLNDYEAVMPLPIRKKLFIEYVHPPFWLIQLGIYSREVEDENEFLIELFDDFKFVELRMNAKNSFSMFDEFQKEKQLQTLSLENSYESIYSNYKKDRKKDLRKAAKFDLTENWGDSPSKLIELFKNNVGTRTKNILEKDYSVLNQLIKACIEKKLGEVLAIYDKDSNLVASGFFLKYKGEVTILVSSTDFKNRNNGANTFLIDRAIYKYERNFTKFNFGGSSMPSIANYFKSLGGSSEGYQQLYYNNLPKLIKWIKR</sequence>
<dbReference type="EMBL" id="CAXJRC010000004">
    <property type="protein sequence ID" value="CAL2105135.1"/>
    <property type="molecule type" value="Genomic_DNA"/>
</dbReference>
<evidence type="ECO:0000313" key="1">
    <source>
        <dbReference type="EMBL" id="CAL2105135.1"/>
    </source>
</evidence>
<accession>A0ABM9PHQ7</accession>
<dbReference type="Gene3D" id="3.40.630.30">
    <property type="match status" value="1"/>
</dbReference>
<dbReference type="SUPFAM" id="SSF55729">
    <property type="entry name" value="Acyl-CoA N-acyltransferases (Nat)"/>
    <property type="match status" value="1"/>
</dbReference>
<name>A0ABM9PHQ7_9FLAO</name>
<protein>
    <recommendedName>
        <fullName evidence="3">BioF2-like acetyltransferase domain-containing protein</fullName>
    </recommendedName>
</protein>